<evidence type="ECO:0000256" key="2">
    <source>
        <dbReference type="ARBA" id="ARBA00022777"/>
    </source>
</evidence>
<dbReference type="InterPro" id="IPR029056">
    <property type="entry name" value="Ribokinase-like"/>
</dbReference>
<dbReference type="Pfam" id="PF00294">
    <property type="entry name" value="PfkB"/>
    <property type="match status" value="1"/>
</dbReference>
<feature type="domain" description="Carbohydrate kinase PfkB" evidence="3">
    <location>
        <begin position="42"/>
        <end position="294"/>
    </location>
</feature>
<dbReference type="Gene3D" id="3.40.1190.20">
    <property type="match status" value="1"/>
</dbReference>
<dbReference type="Proteomes" id="UP000642553">
    <property type="component" value="Chromosome"/>
</dbReference>
<evidence type="ECO:0000313" key="5">
    <source>
        <dbReference type="Proteomes" id="UP000642553"/>
    </source>
</evidence>
<dbReference type="PROSITE" id="PS00584">
    <property type="entry name" value="PFKB_KINASES_2"/>
    <property type="match status" value="1"/>
</dbReference>
<evidence type="ECO:0000259" key="3">
    <source>
        <dbReference type="Pfam" id="PF00294"/>
    </source>
</evidence>
<reference evidence="4" key="1">
    <citation type="submission" date="2018-05" db="EMBL/GenBank/DDBJ databases">
        <title>Complete genome sequnece of Akkermansia muciniphila EB-AMDK-40.</title>
        <authorList>
            <person name="Nam Y.-D."/>
            <person name="Chung W.-H."/>
            <person name="Park Y.S."/>
            <person name="Kang J."/>
        </authorList>
    </citation>
    <scope>NUCLEOTIDE SEQUENCE</scope>
    <source>
        <strain evidence="4">EB-AMDK-40</strain>
    </source>
</reference>
<keyword evidence="1" id="KW-0808">Transferase</keyword>
<evidence type="ECO:0000256" key="1">
    <source>
        <dbReference type="ARBA" id="ARBA00022679"/>
    </source>
</evidence>
<dbReference type="AlphaFoldDB" id="A0AAE6W2L8"/>
<evidence type="ECO:0000313" key="4">
    <source>
        <dbReference type="EMBL" id="QHV63911.1"/>
    </source>
</evidence>
<protein>
    <submittedName>
        <fullName evidence="4">Carbohydrate kinase</fullName>
    </submittedName>
</protein>
<dbReference type="InterPro" id="IPR002173">
    <property type="entry name" value="Carboh/pur_kinase_PfkB_CS"/>
</dbReference>
<keyword evidence="2 4" id="KW-0418">Kinase</keyword>
<dbReference type="PANTHER" id="PTHR10584:SF166">
    <property type="entry name" value="RIBOKINASE"/>
    <property type="match status" value="1"/>
</dbReference>
<proteinExistence type="predicted"/>
<dbReference type="GO" id="GO:0005829">
    <property type="term" value="C:cytosol"/>
    <property type="evidence" value="ECO:0007669"/>
    <property type="project" value="TreeGrafter"/>
</dbReference>
<gene>
    <name evidence="4" type="ORF">DMI76_11295</name>
</gene>
<dbReference type="GO" id="GO:0016301">
    <property type="term" value="F:kinase activity"/>
    <property type="evidence" value="ECO:0007669"/>
    <property type="project" value="UniProtKB-KW"/>
</dbReference>
<dbReference type="EMBL" id="CP029701">
    <property type="protein sequence ID" value="QHV63911.1"/>
    <property type="molecule type" value="Genomic_DNA"/>
</dbReference>
<name>A0AAE6W2L8_9BACT</name>
<dbReference type="InterPro" id="IPR011611">
    <property type="entry name" value="PfkB_dom"/>
</dbReference>
<dbReference type="SUPFAM" id="SSF53613">
    <property type="entry name" value="Ribokinase-like"/>
    <property type="match status" value="1"/>
</dbReference>
<organism evidence="4 5">
    <name type="scientific">Akkermansia massiliensis</name>
    <dbReference type="NCBI Taxonomy" id="2927224"/>
    <lineage>
        <taxon>Bacteria</taxon>
        <taxon>Pseudomonadati</taxon>
        <taxon>Verrucomicrobiota</taxon>
        <taxon>Verrucomicrobiia</taxon>
        <taxon>Verrucomicrobiales</taxon>
        <taxon>Akkermansiaceae</taxon>
        <taxon>Akkermansia</taxon>
    </lineage>
</organism>
<sequence length="322" mass="35088">MNTYFLFSMSQPLLVTGTIGIDTILTPRNRAEGVLGGSVSFAAVAALLFADRVDAVSIIGEDFPSHYEEALAAKGLCMDGVERKKGPSFSWTGEYFDNMNKRRTVCANDAVMLEWNVHVPESLRNHPVLVCCCMVPAQQLKCMEQCPDAALVLSDSMDKWLRRQPELLDAVISRSHITMMNEDEAKEYAQASTVLEAGEFLLSKGAAYAVVKQGEYGATLLGRDSAGNLQIFRCPAYPLKTLVDPTGAGDTFLGALAGYLATLPPGLPSFEEVKRGIVYGTVAASFTCESFSADALLSMTEETFRRRLEEYAEMCRLPGVSC</sequence>
<accession>A0AAE6W2L8</accession>
<dbReference type="PANTHER" id="PTHR10584">
    <property type="entry name" value="SUGAR KINASE"/>
    <property type="match status" value="1"/>
</dbReference>